<reference evidence="1 2" key="1">
    <citation type="submission" date="2020-08" db="EMBL/GenBank/DDBJ databases">
        <title>Sequencing the genomes of 1000 actinobacteria strains.</title>
        <authorList>
            <person name="Klenk H.-P."/>
        </authorList>
    </citation>
    <scope>NUCLEOTIDE SEQUENCE [LARGE SCALE GENOMIC DNA]</scope>
    <source>
        <strain evidence="1 2">DSM 28967</strain>
    </source>
</reference>
<gene>
    <name evidence="1" type="ORF">HDA39_006439</name>
</gene>
<sequence length="82" mass="8857">MSIISLPASRSEDPSAADLAEIEQEWPLIAAELDLLDAEIAYITAGPAASVLDRRRVRRAERRVLAVSRELATDEVIVDGAA</sequence>
<dbReference type="RefSeq" id="WP_184801549.1">
    <property type="nucleotide sequence ID" value="NZ_JACHMY010000001.1"/>
</dbReference>
<evidence type="ECO:0000313" key="1">
    <source>
        <dbReference type="EMBL" id="MBB5839705.1"/>
    </source>
</evidence>
<keyword evidence="1" id="KW-0808">Transferase</keyword>
<evidence type="ECO:0000313" key="2">
    <source>
        <dbReference type="Proteomes" id="UP000549971"/>
    </source>
</evidence>
<accession>A0A7W9JD01</accession>
<dbReference type="EMBL" id="JACHMY010000001">
    <property type="protein sequence ID" value="MBB5839705.1"/>
    <property type="molecule type" value="Genomic_DNA"/>
</dbReference>
<proteinExistence type="predicted"/>
<dbReference type="GO" id="GO:0016740">
    <property type="term" value="F:transferase activity"/>
    <property type="evidence" value="ECO:0007669"/>
    <property type="project" value="UniProtKB-KW"/>
</dbReference>
<dbReference type="Pfam" id="PF19801">
    <property type="entry name" value="DUF6284"/>
    <property type="match status" value="1"/>
</dbReference>
<dbReference type="AlphaFoldDB" id="A0A7W9JD01"/>
<comment type="caution">
    <text evidence="1">The sequence shown here is derived from an EMBL/GenBank/DDBJ whole genome shotgun (WGS) entry which is preliminary data.</text>
</comment>
<dbReference type="Proteomes" id="UP000549971">
    <property type="component" value="Unassembled WGS sequence"/>
</dbReference>
<keyword evidence="2" id="KW-1185">Reference proteome</keyword>
<protein>
    <submittedName>
        <fullName evidence="1">Cob(I)alamin adenosyltransferase</fullName>
    </submittedName>
</protein>
<organism evidence="1 2">
    <name type="scientific">Kribbella italica</name>
    <dbReference type="NCBI Taxonomy" id="1540520"/>
    <lineage>
        <taxon>Bacteria</taxon>
        <taxon>Bacillati</taxon>
        <taxon>Actinomycetota</taxon>
        <taxon>Actinomycetes</taxon>
        <taxon>Propionibacteriales</taxon>
        <taxon>Kribbellaceae</taxon>
        <taxon>Kribbella</taxon>
    </lineage>
</organism>
<dbReference type="InterPro" id="IPR046251">
    <property type="entry name" value="DUF6284"/>
</dbReference>
<name>A0A7W9JD01_9ACTN</name>